<feature type="domain" description="POTRA" evidence="11">
    <location>
        <begin position="346"/>
        <end position="420"/>
    </location>
</feature>
<feature type="domain" description="POTRA" evidence="11">
    <location>
        <begin position="23"/>
        <end position="90"/>
    </location>
</feature>
<comment type="subunit">
    <text evidence="8">Part of the Bam complex.</text>
</comment>
<feature type="signal peptide" evidence="8">
    <location>
        <begin position="1"/>
        <end position="20"/>
    </location>
</feature>
<dbReference type="Gene3D" id="3.10.20.310">
    <property type="entry name" value="membrane protein fhac"/>
    <property type="match status" value="5"/>
</dbReference>
<accession>A0A089YK65</accession>
<evidence type="ECO:0000256" key="5">
    <source>
        <dbReference type="ARBA" id="ARBA00022737"/>
    </source>
</evidence>
<organism evidence="12 13">
    <name type="scientific">Pseudomonas rhizosphaerae</name>
    <dbReference type="NCBI Taxonomy" id="216142"/>
    <lineage>
        <taxon>Bacteria</taxon>
        <taxon>Pseudomonadati</taxon>
        <taxon>Pseudomonadota</taxon>
        <taxon>Gammaproteobacteria</taxon>
        <taxon>Pseudomonadales</taxon>
        <taxon>Pseudomonadaceae</taxon>
        <taxon>Pseudomonas</taxon>
    </lineage>
</organism>
<dbReference type="InterPro" id="IPR010827">
    <property type="entry name" value="BamA/TamA_POTRA"/>
</dbReference>
<dbReference type="GO" id="GO:1990063">
    <property type="term" value="C:Bam protein complex"/>
    <property type="evidence" value="ECO:0007669"/>
    <property type="project" value="TreeGrafter"/>
</dbReference>
<keyword evidence="2 8" id="KW-1134">Transmembrane beta strand</keyword>
<dbReference type="FunFam" id="3.10.20.310:FF:000015">
    <property type="entry name" value="Outer membrane protein assembly factor BamA"/>
    <property type="match status" value="1"/>
</dbReference>
<dbReference type="FunFam" id="3.10.20.310:FF:000001">
    <property type="entry name" value="Outer membrane protein assembly factor BamA"/>
    <property type="match status" value="1"/>
</dbReference>
<name>A0A089YK65_9PSED</name>
<evidence type="ECO:0000256" key="3">
    <source>
        <dbReference type="ARBA" id="ARBA00022692"/>
    </source>
</evidence>
<dbReference type="Gene3D" id="2.40.160.50">
    <property type="entry name" value="membrane protein fhac: a member of the omp85/tpsb transporter family"/>
    <property type="match status" value="1"/>
</dbReference>
<dbReference type="InterPro" id="IPR034746">
    <property type="entry name" value="POTRA"/>
</dbReference>
<feature type="domain" description="POTRA" evidence="11">
    <location>
        <begin position="265"/>
        <end position="343"/>
    </location>
</feature>
<evidence type="ECO:0000256" key="2">
    <source>
        <dbReference type="ARBA" id="ARBA00022452"/>
    </source>
</evidence>
<dbReference type="Pfam" id="PF01103">
    <property type="entry name" value="Omp85"/>
    <property type="match status" value="1"/>
</dbReference>
<gene>
    <name evidence="8" type="primary">bamA</name>
    <name evidence="12" type="ORF">LT40_00450</name>
</gene>
<dbReference type="eggNOG" id="COG4775">
    <property type="taxonomic scope" value="Bacteria"/>
</dbReference>
<comment type="function">
    <text evidence="8">Part of the outer membrane protein assembly complex, which is involved in assembly and insertion of beta-barrel proteins into the outer membrane.</text>
</comment>
<dbReference type="InterPro" id="IPR000184">
    <property type="entry name" value="Bac_surfAg_D15"/>
</dbReference>
<dbReference type="RefSeq" id="WP_043185096.1">
    <property type="nucleotide sequence ID" value="NZ_CP009533.1"/>
</dbReference>
<dbReference type="STRING" id="216142.LT40_00450"/>
<dbReference type="AlphaFoldDB" id="A0A089YK65"/>
<evidence type="ECO:0000259" key="11">
    <source>
        <dbReference type="PROSITE" id="PS51779"/>
    </source>
</evidence>
<sequence precursor="true">MKRLLLTAVLAVLMIAEVHAASFTISDIRVNGLQRVSAGSVFGALPLNVGDQADDGRLVESTRALFKTGFFQDIQLGRDGNVLVITVVERPSVASIDIEGNKAISTEDLMKGLKQSGLAEGEIFQRATLEGVRNELQRQYVAQGRYSASVDTEVVTQPRNRVALKININEGTVAAIQHINVVGNSVFPEEDLTDLFELKTSNWLSFFRNDDKYAREKLSGDLERLRSYYLDRGYINMDIASTQVSITPDKKHVYITVNVNEGEKYTVRDVKLSGDLKVPEDQVQQLMLVKKGQVFSRKVMTSTSELITRRLGNDGYTFANVNGVPQPHDEDHTVDITFVVDPGKRAYVNRINFRGNTKSEDEVLRREMRQMEGGWASTYLIDQSKTRLERLGFFKEVNVETPAVPGTDDQVDVNYAVEEQASGSITASVGFAQSAGLILGGSISQNNFLGTGNRVSIGLTRSEYQSRYNFSYTDPYYTPDGVSLGYNAFYRTTDYDDLDVDVASYAVDSLGAGMNFGYPISETSRLTFGLSVQQDEIKTGKYTVNEIFDFTEKEGEKFTNFKASAGWSSSTLNKGVLPTRGASQSLTGEITIPGSDLSFFKIDYRNQAFVPVTENYTMRFHTELGYGDGYGSTDGLPFYENYYAGGFNSVRGFKDSTLGPRSTPSKENPRRGTLDDPDTDPLAFGGNVQITGGAEVLFPLPFVKDQRSLRTSLFVDVGNVFDTNCSDSVTADKKVVRCNDIDIANMAVSAGLGVTWITALGPLSFSLAMPVKKPDNAETQVFQFSLGQTF</sequence>
<evidence type="ECO:0000256" key="8">
    <source>
        <dbReference type="HAMAP-Rule" id="MF_01430"/>
    </source>
</evidence>
<dbReference type="InterPro" id="IPR023707">
    <property type="entry name" value="OM_assembly_BamA"/>
</dbReference>
<reference evidence="12 13" key="1">
    <citation type="journal article" date="2015" name="J. Biotechnol.">
        <title>Complete genome sequence of Pseudomonas rhizosphaerae IH5T (=DSM 16299T), a phosphate-solubilizing rhizobacterium for bacterial biofertilizer.</title>
        <authorList>
            <person name="Kwak Y."/>
            <person name="Jung B.K."/>
            <person name="Shin J.H."/>
        </authorList>
    </citation>
    <scope>NUCLEOTIDE SEQUENCE [LARGE SCALE GENOMIC DNA]</scope>
    <source>
        <strain evidence="12">DSM 16299</strain>
    </source>
</reference>
<evidence type="ECO:0000256" key="1">
    <source>
        <dbReference type="ARBA" id="ARBA00004370"/>
    </source>
</evidence>
<evidence type="ECO:0000256" key="6">
    <source>
        <dbReference type="ARBA" id="ARBA00023136"/>
    </source>
</evidence>
<dbReference type="EMBL" id="CP009533">
    <property type="protein sequence ID" value="AIS15954.1"/>
    <property type="molecule type" value="Genomic_DNA"/>
</dbReference>
<dbReference type="Pfam" id="PF07244">
    <property type="entry name" value="POTRA"/>
    <property type="match status" value="4"/>
</dbReference>
<evidence type="ECO:0000256" key="4">
    <source>
        <dbReference type="ARBA" id="ARBA00022729"/>
    </source>
</evidence>
<evidence type="ECO:0000256" key="7">
    <source>
        <dbReference type="ARBA" id="ARBA00023237"/>
    </source>
</evidence>
<evidence type="ECO:0000313" key="13">
    <source>
        <dbReference type="Proteomes" id="UP000029499"/>
    </source>
</evidence>
<evidence type="ECO:0000256" key="9">
    <source>
        <dbReference type="NCBIfam" id="TIGR03303"/>
    </source>
</evidence>
<dbReference type="OrthoDB" id="9803054at2"/>
<comment type="similarity">
    <text evidence="8">Belongs to the BamA family.</text>
</comment>
<keyword evidence="3 8" id="KW-0812">Transmembrane</keyword>
<dbReference type="PANTHER" id="PTHR12815">
    <property type="entry name" value="SORTING AND ASSEMBLY MACHINERY SAMM50 PROTEIN FAMILY MEMBER"/>
    <property type="match status" value="1"/>
</dbReference>
<keyword evidence="6 8" id="KW-0472">Membrane</keyword>
<dbReference type="GO" id="GO:0043165">
    <property type="term" value="P:Gram-negative-bacterium-type cell outer membrane assembly"/>
    <property type="evidence" value="ECO:0007669"/>
    <property type="project" value="UniProtKB-UniRule"/>
</dbReference>
<feature type="region of interest" description="Disordered" evidence="10">
    <location>
        <begin position="655"/>
        <end position="681"/>
    </location>
</feature>
<feature type="domain" description="POTRA" evidence="11">
    <location>
        <begin position="174"/>
        <end position="262"/>
    </location>
</feature>
<dbReference type="NCBIfam" id="TIGR03303">
    <property type="entry name" value="OM_YaeT"/>
    <property type="match status" value="1"/>
</dbReference>
<dbReference type="HAMAP" id="MF_01430">
    <property type="entry name" value="OM_assembly_BamA"/>
    <property type="match status" value="1"/>
</dbReference>
<keyword evidence="4 8" id="KW-0732">Signal</keyword>
<dbReference type="InterPro" id="IPR039910">
    <property type="entry name" value="D15-like"/>
</dbReference>
<evidence type="ECO:0000313" key="12">
    <source>
        <dbReference type="EMBL" id="AIS15954.1"/>
    </source>
</evidence>
<dbReference type="PROSITE" id="PS51779">
    <property type="entry name" value="POTRA"/>
    <property type="match status" value="5"/>
</dbReference>
<keyword evidence="5 8" id="KW-0677">Repeat</keyword>
<dbReference type="FunFam" id="3.10.20.310:FF:000002">
    <property type="entry name" value="Outer membrane protein assembly factor BamA"/>
    <property type="match status" value="1"/>
</dbReference>
<keyword evidence="13" id="KW-1185">Reference proteome</keyword>
<dbReference type="PANTHER" id="PTHR12815:SF23">
    <property type="entry name" value="OUTER MEMBRANE PROTEIN ASSEMBLY FACTOR BAMA"/>
    <property type="match status" value="1"/>
</dbReference>
<dbReference type="PIRSF" id="PIRSF006076">
    <property type="entry name" value="OM_assembly_OMP85"/>
    <property type="match status" value="1"/>
</dbReference>
<dbReference type="KEGG" id="prh:LT40_00450"/>
<dbReference type="Proteomes" id="UP000029499">
    <property type="component" value="Chromosome"/>
</dbReference>
<feature type="chain" id="PRO_5008982784" description="Outer membrane protein assembly factor BamA" evidence="8">
    <location>
        <begin position="21"/>
        <end position="790"/>
    </location>
</feature>
<keyword evidence="7 8" id="KW-0998">Cell outer membrane</keyword>
<protein>
    <recommendedName>
        <fullName evidence="8 9">Outer membrane protein assembly factor BamA</fullName>
    </recommendedName>
</protein>
<proteinExistence type="inferred from homology"/>
<dbReference type="GO" id="GO:0051205">
    <property type="term" value="P:protein insertion into membrane"/>
    <property type="evidence" value="ECO:0007669"/>
    <property type="project" value="UniProtKB-UniRule"/>
</dbReference>
<comment type="subcellular location">
    <subcellularLocation>
        <location evidence="8">Cell outer membrane</location>
    </subcellularLocation>
    <subcellularLocation>
        <location evidence="1">Membrane</location>
    </subcellularLocation>
</comment>
<evidence type="ECO:0000256" key="10">
    <source>
        <dbReference type="SAM" id="MobiDB-lite"/>
    </source>
</evidence>
<dbReference type="HOGENOM" id="CLU_007664_1_0_6"/>
<feature type="domain" description="POTRA" evidence="11">
    <location>
        <begin position="91"/>
        <end position="171"/>
    </location>
</feature>